<evidence type="ECO:0000313" key="2">
    <source>
        <dbReference type="Proteomes" id="UP000008792"/>
    </source>
</evidence>
<gene>
    <name evidence="1" type="primary">Dvir\GJ19279</name>
    <name evidence="1" type="ORF">Dvir_GJ19279</name>
</gene>
<organism evidence="1 2">
    <name type="scientific">Drosophila virilis</name>
    <name type="common">Fruit fly</name>
    <dbReference type="NCBI Taxonomy" id="7244"/>
    <lineage>
        <taxon>Eukaryota</taxon>
        <taxon>Metazoa</taxon>
        <taxon>Ecdysozoa</taxon>
        <taxon>Arthropoda</taxon>
        <taxon>Hexapoda</taxon>
        <taxon>Insecta</taxon>
        <taxon>Pterygota</taxon>
        <taxon>Neoptera</taxon>
        <taxon>Endopterygota</taxon>
        <taxon>Diptera</taxon>
        <taxon>Brachycera</taxon>
        <taxon>Muscomorpha</taxon>
        <taxon>Ephydroidea</taxon>
        <taxon>Drosophilidae</taxon>
        <taxon>Drosophila</taxon>
    </lineage>
</organism>
<dbReference type="OrthoDB" id="49520at2759"/>
<evidence type="ECO:0000313" key="1">
    <source>
        <dbReference type="EMBL" id="KRF82253.1"/>
    </source>
</evidence>
<name>A0A0Q9WC65_DROVI</name>
<reference evidence="1 2" key="1">
    <citation type="journal article" date="2007" name="Nature">
        <title>Evolution of genes and genomes on the Drosophila phylogeny.</title>
        <authorList>
            <consortium name="Drosophila 12 Genomes Consortium"/>
            <person name="Clark A.G."/>
            <person name="Eisen M.B."/>
            <person name="Smith D.R."/>
            <person name="Bergman C.M."/>
            <person name="Oliver B."/>
            <person name="Markow T.A."/>
            <person name="Kaufman T.C."/>
            <person name="Kellis M."/>
            <person name="Gelbart W."/>
            <person name="Iyer V.N."/>
            <person name="Pollard D.A."/>
            <person name="Sackton T.B."/>
            <person name="Larracuente A.M."/>
            <person name="Singh N.D."/>
            <person name="Abad J.P."/>
            <person name="Abt D.N."/>
            <person name="Adryan B."/>
            <person name="Aguade M."/>
            <person name="Akashi H."/>
            <person name="Anderson W.W."/>
            <person name="Aquadro C.F."/>
            <person name="Ardell D.H."/>
            <person name="Arguello R."/>
            <person name="Artieri C.G."/>
            <person name="Barbash D.A."/>
            <person name="Barker D."/>
            <person name="Barsanti P."/>
            <person name="Batterham P."/>
            <person name="Batzoglou S."/>
            <person name="Begun D."/>
            <person name="Bhutkar A."/>
            <person name="Blanco E."/>
            <person name="Bosak S.A."/>
            <person name="Bradley R.K."/>
            <person name="Brand A.D."/>
            <person name="Brent M.R."/>
            <person name="Brooks A.N."/>
            <person name="Brown R.H."/>
            <person name="Butlin R.K."/>
            <person name="Caggese C."/>
            <person name="Calvi B.R."/>
            <person name="Bernardo de Carvalho A."/>
            <person name="Caspi A."/>
            <person name="Castrezana S."/>
            <person name="Celniker S.E."/>
            <person name="Chang J.L."/>
            <person name="Chapple C."/>
            <person name="Chatterji S."/>
            <person name="Chinwalla A."/>
            <person name="Civetta A."/>
            <person name="Clifton S.W."/>
            <person name="Comeron J.M."/>
            <person name="Costello J.C."/>
            <person name="Coyne J.A."/>
            <person name="Daub J."/>
            <person name="David R.G."/>
            <person name="Delcher A.L."/>
            <person name="Delehaunty K."/>
            <person name="Do C.B."/>
            <person name="Ebling H."/>
            <person name="Edwards K."/>
            <person name="Eickbush T."/>
            <person name="Evans J.D."/>
            <person name="Filipski A."/>
            <person name="Findeiss S."/>
            <person name="Freyhult E."/>
            <person name="Fulton L."/>
            <person name="Fulton R."/>
            <person name="Garcia A.C."/>
            <person name="Gardiner A."/>
            <person name="Garfield D.A."/>
            <person name="Garvin B.E."/>
            <person name="Gibson G."/>
            <person name="Gilbert D."/>
            <person name="Gnerre S."/>
            <person name="Godfrey J."/>
            <person name="Good R."/>
            <person name="Gotea V."/>
            <person name="Gravely B."/>
            <person name="Greenberg A.J."/>
            <person name="Griffiths-Jones S."/>
            <person name="Gross S."/>
            <person name="Guigo R."/>
            <person name="Gustafson E.A."/>
            <person name="Haerty W."/>
            <person name="Hahn M.W."/>
            <person name="Halligan D.L."/>
            <person name="Halpern A.L."/>
            <person name="Halter G.M."/>
            <person name="Han M.V."/>
            <person name="Heger A."/>
            <person name="Hillier L."/>
            <person name="Hinrichs A.S."/>
            <person name="Holmes I."/>
            <person name="Hoskins R.A."/>
            <person name="Hubisz M.J."/>
            <person name="Hultmark D."/>
            <person name="Huntley M.A."/>
            <person name="Jaffe D.B."/>
            <person name="Jagadeeshan S."/>
            <person name="Jeck W.R."/>
            <person name="Johnson J."/>
            <person name="Jones C.D."/>
            <person name="Jordan W.C."/>
            <person name="Karpen G.H."/>
            <person name="Kataoka E."/>
            <person name="Keightley P.D."/>
            <person name="Kheradpour P."/>
            <person name="Kirkness E.F."/>
            <person name="Koerich L.B."/>
            <person name="Kristiansen K."/>
            <person name="Kudrna D."/>
            <person name="Kulathinal R.J."/>
            <person name="Kumar S."/>
            <person name="Kwok R."/>
            <person name="Lander E."/>
            <person name="Langley C.H."/>
            <person name="Lapoint R."/>
            <person name="Lazzaro B.P."/>
            <person name="Lee S.J."/>
            <person name="Levesque L."/>
            <person name="Li R."/>
            <person name="Lin C.F."/>
            <person name="Lin M.F."/>
            <person name="Lindblad-Toh K."/>
            <person name="Llopart A."/>
            <person name="Long M."/>
            <person name="Low L."/>
            <person name="Lozovsky E."/>
            <person name="Lu J."/>
            <person name="Luo M."/>
            <person name="Machado C.A."/>
            <person name="Makalowski W."/>
            <person name="Marzo M."/>
            <person name="Matsuda M."/>
            <person name="Matzkin L."/>
            <person name="McAllister B."/>
            <person name="McBride C.S."/>
            <person name="McKernan B."/>
            <person name="McKernan K."/>
            <person name="Mendez-Lago M."/>
            <person name="Minx P."/>
            <person name="Mollenhauer M.U."/>
            <person name="Montooth K."/>
            <person name="Mount S.M."/>
            <person name="Mu X."/>
            <person name="Myers E."/>
            <person name="Negre B."/>
            <person name="Newfeld S."/>
            <person name="Nielsen R."/>
            <person name="Noor M.A."/>
            <person name="O'Grady P."/>
            <person name="Pachter L."/>
            <person name="Papaceit M."/>
            <person name="Parisi M.J."/>
            <person name="Parisi M."/>
            <person name="Parts L."/>
            <person name="Pedersen J.S."/>
            <person name="Pesole G."/>
            <person name="Phillippy A.M."/>
            <person name="Ponting C.P."/>
            <person name="Pop M."/>
            <person name="Porcelli D."/>
            <person name="Powell J.R."/>
            <person name="Prohaska S."/>
            <person name="Pruitt K."/>
            <person name="Puig M."/>
            <person name="Quesneville H."/>
            <person name="Ram K.R."/>
            <person name="Rand D."/>
            <person name="Rasmussen M.D."/>
            <person name="Reed L.K."/>
            <person name="Reenan R."/>
            <person name="Reily A."/>
            <person name="Remington K.A."/>
            <person name="Rieger T.T."/>
            <person name="Ritchie M.G."/>
            <person name="Robin C."/>
            <person name="Rogers Y.H."/>
            <person name="Rohde C."/>
            <person name="Rozas J."/>
            <person name="Rubenfield M.J."/>
            <person name="Ruiz A."/>
            <person name="Russo S."/>
            <person name="Salzberg S.L."/>
            <person name="Sanchez-Gracia A."/>
            <person name="Saranga D.J."/>
            <person name="Sato H."/>
            <person name="Schaeffer S.W."/>
            <person name="Schatz M.C."/>
            <person name="Schlenke T."/>
            <person name="Schwartz R."/>
            <person name="Segarra C."/>
            <person name="Singh R.S."/>
            <person name="Sirot L."/>
            <person name="Sirota M."/>
            <person name="Sisneros N.B."/>
            <person name="Smith C.D."/>
            <person name="Smith T.F."/>
            <person name="Spieth J."/>
            <person name="Stage D.E."/>
            <person name="Stark A."/>
            <person name="Stephan W."/>
            <person name="Strausberg R.L."/>
            <person name="Strempel S."/>
            <person name="Sturgill D."/>
            <person name="Sutton G."/>
            <person name="Sutton G.G."/>
            <person name="Tao W."/>
            <person name="Teichmann S."/>
            <person name="Tobari Y.N."/>
            <person name="Tomimura Y."/>
            <person name="Tsolas J.M."/>
            <person name="Valente V.L."/>
            <person name="Venter E."/>
            <person name="Venter J.C."/>
            <person name="Vicario S."/>
            <person name="Vieira F.G."/>
            <person name="Vilella A.J."/>
            <person name="Villasante A."/>
            <person name="Walenz B."/>
            <person name="Wang J."/>
            <person name="Wasserman M."/>
            <person name="Watts T."/>
            <person name="Wilson D."/>
            <person name="Wilson R.K."/>
            <person name="Wing R.A."/>
            <person name="Wolfner M.F."/>
            <person name="Wong A."/>
            <person name="Wong G.K."/>
            <person name="Wu C.I."/>
            <person name="Wu G."/>
            <person name="Yamamoto D."/>
            <person name="Yang H.P."/>
            <person name="Yang S.P."/>
            <person name="Yorke J.A."/>
            <person name="Yoshida K."/>
            <person name="Zdobnov E."/>
            <person name="Zhang P."/>
            <person name="Zhang Y."/>
            <person name="Zimin A.V."/>
            <person name="Baldwin J."/>
            <person name="Abdouelleil A."/>
            <person name="Abdulkadir J."/>
            <person name="Abebe A."/>
            <person name="Abera B."/>
            <person name="Abreu J."/>
            <person name="Acer S.C."/>
            <person name="Aftuck L."/>
            <person name="Alexander A."/>
            <person name="An P."/>
            <person name="Anderson E."/>
            <person name="Anderson S."/>
            <person name="Arachi H."/>
            <person name="Azer M."/>
            <person name="Bachantsang P."/>
            <person name="Barry A."/>
            <person name="Bayul T."/>
            <person name="Berlin A."/>
            <person name="Bessette D."/>
            <person name="Bloom T."/>
            <person name="Blye J."/>
            <person name="Boguslavskiy L."/>
            <person name="Bonnet C."/>
            <person name="Boukhgalter B."/>
            <person name="Bourzgui I."/>
            <person name="Brown A."/>
            <person name="Cahill P."/>
            <person name="Channer S."/>
            <person name="Cheshatsang Y."/>
            <person name="Chuda L."/>
            <person name="Citroen M."/>
            <person name="Collymore A."/>
            <person name="Cooke P."/>
            <person name="Costello M."/>
            <person name="D'Aco K."/>
            <person name="Daza R."/>
            <person name="De Haan G."/>
            <person name="DeGray S."/>
            <person name="DeMaso C."/>
            <person name="Dhargay N."/>
            <person name="Dooley K."/>
            <person name="Dooley E."/>
            <person name="Doricent M."/>
            <person name="Dorje P."/>
            <person name="Dorjee K."/>
            <person name="Dupes A."/>
            <person name="Elong R."/>
            <person name="Falk J."/>
            <person name="Farina A."/>
            <person name="Faro S."/>
            <person name="Ferguson D."/>
            <person name="Fisher S."/>
            <person name="Foley C.D."/>
            <person name="Franke A."/>
            <person name="Friedrich D."/>
            <person name="Gadbois L."/>
            <person name="Gearin G."/>
            <person name="Gearin C.R."/>
            <person name="Giannoukos G."/>
            <person name="Goode T."/>
            <person name="Graham J."/>
            <person name="Grandbois E."/>
            <person name="Grewal S."/>
            <person name="Gyaltsen K."/>
            <person name="Hafez N."/>
            <person name="Hagos B."/>
            <person name="Hall J."/>
            <person name="Henson C."/>
            <person name="Hollinger A."/>
            <person name="Honan T."/>
            <person name="Huard M.D."/>
            <person name="Hughes L."/>
            <person name="Hurhula B."/>
            <person name="Husby M.E."/>
            <person name="Kamat A."/>
            <person name="Kanga B."/>
            <person name="Kashin S."/>
            <person name="Khazanovich D."/>
            <person name="Kisner P."/>
            <person name="Lance K."/>
            <person name="Lara M."/>
            <person name="Lee W."/>
            <person name="Lennon N."/>
            <person name="Letendre F."/>
            <person name="LeVine R."/>
            <person name="Lipovsky A."/>
            <person name="Liu X."/>
            <person name="Liu J."/>
            <person name="Liu S."/>
            <person name="Lokyitsang T."/>
            <person name="Lokyitsang Y."/>
            <person name="Lubonja R."/>
            <person name="Lui A."/>
            <person name="MacDonald P."/>
            <person name="Magnisalis V."/>
            <person name="Maru K."/>
            <person name="Matthews C."/>
            <person name="McCusker W."/>
            <person name="McDonough S."/>
            <person name="Mehta T."/>
            <person name="Meldrim J."/>
            <person name="Meneus L."/>
            <person name="Mihai O."/>
            <person name="Mihalev A."/>
            <person name="Mihova T."/>
            <person name="Mittelman R."/>
            <person name="Mlenga V."/>
            <person name="Montmayeur A."/>
            <person name="Mulrain L."/>
            <person name="Navidi A."/>
            <person name="Naylor J."/>
            <person name="Negash T."/>
            <person name="Nguyen T."/>
            <person name="Nguyen N."/>
            <person name="Nicol R."/>
            <person name="Norbu C."/>
            <person name="Norbu N."/>
            <person name="Novod N."/>
            <person name="O'Neill B."/>
            <person name="Osman S."/>
            <person name="Markiewicz E."/>
            <person name="Oyono O.L."/>
            <person name="Patti C."/>
            <person name="Phunkhang P."/>
            <person name="Pierre F."/>
            <person name="Priest M."/>
            <person name="Raghuraman S."/>
            <person name="Rege F."/>
            <person name="Reyes R."/>
            <person name="Rise C."/>
            <person name="Rogov P."/>
            <person name="Ross K."/>
            <person name="Ryan E."/>
            <person name="Settipalli S."/>
            <person name="Shea T."/>
            <person name="Sherpa N."/>
            <person name="Shi L."/>
            <person name="Shih D."/>
            <person name="Sparrow T."/>
            <person name="Spaulding J."/>
            <person name="Stalker J."/>
            <person name="Stange-Thomann N."/>
            <person name="Stavropoulos S."/>
            <person name="Stone C."/>
            <person name="Strader C."/>
            <person name="Tesfaye S."/>
            <person name="Thomson T."/>
            <person name="Thoulutsang Y."/>
            <person name="Thoulutsang D."/>
            <person name="Topham K."/>
            <person name="Topping I."/>
            <person name="Tsamla T."/>
            <person name="Vassiliev H."/>
            <person name="Vo A."/>
            <person name="Wangchuk T."/>
            <person name="Wangdi T."/>
            <person name="Weiand M."/>
            <person name="Wilkinson J."/>
            <person name="Wilson A."/>
            <person name="Yadav S."/>
            <person name="Young G."/>
            <person name="Yu Q."/>
            <person name="Zembek L."/>
            <person name="Zhong D."/>
            <person name="Zimmer A."/>
            <person name="Zwirko Z."/>
            <person name="Jaffe D.B."/>
            <person name="Alvarez P."/>
            <person name="Brockman W."/>
            <person name="Butler J."/>
            <person name="Chin C."/>
            <person name="Gnerre S."/>
            <person name="Grabherr M."/>
            <person name="Kleber M."/>
            <person name="Mauceli E."/>
            <person name="MacCallum I."/>
        </authorList>
    </citation>
    <scope>NUCLEOTIDE SEQUENCE [LARGE SCALE GENOMIC DNA]</scope>
    <source>
        <strain evidence="2">Tucson 15010-1051.87</strain>
    </source>
</reference>
<dbReference type="EMBL" id="CH940651">
    <property type="protein sequence ID" value="KRF82253.1"/>
    <property type="molecule type" value="Genomic_DNA"/>
</dbReference>
<dbReference type="Proteomes" id="UP000008792">
    <property type="component" value="Unassembled WGS sequence"/>
</dbReference>
<keyword evidence="2" id="KW-1185">Reference proteome</keyword>
<proteinExistence type="predicted"/>
<accession>A0A0Q9WC65</accession>
<sequence>MMDTNSLQKPKRSFKRPFAFPRNCVYRPLRQIHNMERNQKPPADQPTCALHAQCTALAAASQEILGY</sequence>
<dbReference type="AlphaFoldDB" id="A0A0Q9WC65"/>
<protein>
    <submittedName>
        <fullName evidence="1">Uncharacterized protein, isoform B</fullName>
    </submittedName>
</protein>